<gene>
    <name evidence="1" type="ORF">HMPREF9141_2659</name>
</gene>
<dbReference type="Proteomes" id="UP000005697">
    <property type="component" value="Unassembled WGS sequence"/>
</dbReference>
<comment type="caution">
    <text evidence="1">The sequence shown here is derived from an EMBL/GenBank/DDBJ whole genome shotgun (WGS) entry which is preliminary data.</text>
</comment>
<name>F0FAP2_9BACT</name>
<keyword evidence="2" id="KW-1185">Reference proteome</keyword>
<dbReference type="EMBL" id="AEWX01000046">
    <property type="protein sequence ID" value="EGC18811.1"/>
    <property type="molecule type" value="Genomic_DNA"/>
</dbReference>
<proteinExistence type="predicted"/>
<protein>
    <submittedName>
        <fullName evidence="1">Uncharacterized protein</fullName>
    </submittedName>
</protein>
<evidence type="ECO:0000313" key="1">
    <source>
        <dbReference type="EMBL" id="EGC18811.1"/>
    </source>
</evidence>
<sequence>MRQGGEDFAESMPFCIFCPENSYSRKSRETVMGTERMLF</sequence>
<dbReference type="AlphaFoldDB" id="F0FAP2"/>
<organism evidence="1 2">
    <name type="scientific">Prevotella multiformis DSM 16608</name>
    <dbReference type="NCBI Taxonomy" id="888743"/>
    <lineage>
        <taxon>Bacteria</taxon>
        <taxon>Pseudomonadati</taxon>
        <taxon>Bacteroidota</taxon>
        <taxon>Bacteroidia</taxon>
        <taxon>Bacteroidales</taxon>
        <taxon>Prevotellaceae</taxon>
        <taxon>Prevotella</taxon>
    </lineage>
</organism>
<accession>F0FAP2</accession>
<evidence type="ECO:0000313" key="2">
    <source>
        <dbReference type="Proteomes" id="UP000005697"/>
    </source>
</evidence>
<reference evidence="1 2" key="1">
    <citation type="submission" date="2011-01" db="EMBL/GenBank/DDBJ databases">
        <authorList>
            <person name="Muzny D."/>
            <person name="Qin X."/>
            <person name="Deng J."/>
            <person name="Jiang H."/>
            <person name="Liu Y."/>
            <person name="Qu J."/>
            <person name="Song X.-Z."/>
            <person name="Zhang L."/>
            <person name="Thornton R."/>
            <person name="Coyle M."/>
            <person name="Francisco L."/>
            <person name="Jackson L."/>
            <person name="Javaid M."/>
            <person name="Korchina V."/>
            <person name="Kovar C."/>
            <person name="Mata R."/>
            <person name="Mathew T."/>
            <person name="Ngo R."/>
            <person name="Nguyen L."/>
            <person name="Nguyen N."/>
            <person name="Okwuonu G."/>
            <person name="Ongeri F."/>
            <person name="Pham C."/>
            <person name="Simmons D."/>
            <person name="Wilczek-Boney K."/>
            <person name="Hale W."/>
            <person name="Jakkamsetti A."/>
            <person name="Pham P."/>
            <person name="Ruth R."/>
            <person name="San Lucas F."/>
            <person name="Warren J."/>
            <person name="Zhang J."/>
            <person name="Zhao Z."/>
            <person name="Zhou C."/>
            <person name="Zhu D."/>
            <person name="Lee S."/>
            <person name="Bess C."/>
            <person name="Blankenburg K."/>
            <person name="Forbes L."/>
            <person name="Fu Q."/>
            <person name="Gubbala S."/>
            <person name="Hirani K."/>
            <person name="Jayaseelan J.C."/>
            <person name="Lara F."/>
            <person name="Munidasa M."/>
            <person name="Palculict T."/>
            <person name="Patil S."/>
            <person name="Pu L.-L."/>
            <person name="Saada N."/>
            <person name="Tang L."/>
            <person name="Weissenberger G."/>
            <person name="Zhu Y."/>
            <person name="Hemphill L."/>
            <person name="Shang Y."/>
            <person name="Youmans B."/>
            <person name="Ayvaz T."/>
            <person name="Ross M."/>
            <person name="Santibanez J."/>
            <person name="Aqrawi P."/>
            <person name="Gross S."/>
            <person name="Joshi V."/>
            <person name="Fowler G."/>
            <person name="Nazareth L."/>
            <person name="Reid J."/>
            <person name="Worley K."/>
            <person name="Petrosino J."/>
            <person name="Highlander S."/>
            <person name="Gibbs R."/>
        </authorList>
    </citation>
    <scope>NUCLEOTIDE SEQUENCE [LARGE SCALE GENOMIC DNA]</scope>
    <source>
        <strain evidence="1 2">DSM 16608</strain>
    </source>
</reference>
<dbReference type="HOGENOM" id="CLU_3314699_0_0_10"/>